<dbReference type="Gene3D" id="1.20.140.150">
    <property type="match status" value="1"/>
</dbReference>
<evidence type="ECO:0000313" key="12">
    <source>
        <dbReference type="Proteomes" id="UP000001307"/>
    </source>
</evidence>
<evidence type="ECO:0000313" key="11">
    <source>
        <dbReference type="EMBL" id="CBY19438.1"/>
    </source>
</evidence>
<dbReference type="InterPro" id="IPR004031">
    <property type="entry name" value="PMP22/EMP/MP20/Claudin"/>
</dbReference>
<evidence type="ECO:0000256" key="3">
    <source>
        <dbReference type="ARBA" id="ARBA00008295"/>
    </source>
</evidence>
<dbReference type="EMBL" id="FN653040">
    <property type="protein sequence ID" value="CBY19438.1"/>
    <property type="molecule type" value="Genomic_DNA"/>
</dbReference>
<dbReference type="Pfam" id="PF13903">
    <property type="entry name" value="Claudin_2"/>
    <property type="match status" value="1"/>
</dbReference>
<gene>
    <name evidence="11" type="ORF">GSOID_T00008451001</name>
</gene>
<sequence length="228" mass="24977">MFRVLAQFIHALGTLLLVTGLICQLLSIVSSKWISHFLTVDANVIYYEGLWHRCTQQAATPIPQWACWNWRGFSSGQTMDENSTPVSVLGARVLLISAIICSSLGSALVWLACKCSVLVQDGAKPCILLLTGALACISGILSGTGVTWRAIQVLKMSNSFYNQETVSNSNDELAISFDSGVWFGWASMVFLVIAGVILALASRLLQPRRSYPLHSTITQPVSRYTEYL</sequence>
<keyword evidence="4" id="KW-0796">Tight junction</keyword>
<dbReference type="GO" id="GO:0005886">
    <property type="term" value="C:plasma membrane"/>
    <property type="evidence" value="ECO:0007669"/>
    <property type="project" value="UniProtKB-SubCell"/>
</dbReference>
<evidence type="ECO:0000256" key="5">
    <source>
        <dbReference type="ARBA" id="ARBA00022475"/>
    </source>
</evidence>
<accession>E4XE48</accession>
<comment type="similarity">
    <text evidence="3">Belongs to the claudin family.</text>
</comment>
<dbReference type="PANTHER" id="PTHR12002">
    <property type="entry name" value="CLAUDIN"/>
    <property type="match status" value="1"/>
</dbReference>
<feature type="transmembrane region" description="Helical" evidence="10">
    <location>
        <begin position="125"/>
        <end position="151"/>
    </location>
</feature>
<evidence type="ECO:0000256" key="2">
    <source>
        <dbReference type="ARBA" id="ARBA00004651"/>
    </source>
</evidence>
<feature type="transmembrane region" description="Helical" evidence="10">
    <location>
        <begin position="89"/>
        <end position="113"/>
    </location>
</feature>
<keyword evidence="9 10" id="KW-0472">Membrane</keyword>
<dbReference type="InParanoid" id="E4XE48"/>
<evidence type="ECO:0000256" key="9">
    <source>
        <dbReference type="ARBA" id="ARBA00023136"/>
    </source>
</evidence>
<dbReference type="GO" id="GO:0005923">
    <property type="term" value="C:bicellular tight junction"/>
    <property type="evidence" value="ECO:0007669"/>
    <property type="project" value="UniProtKB-SubCell"/>
</dbReference>
<keyword evidence="12" id="KW-1185">Reference proteome</keyword>
<reference evidence="11 12" key="1">
    <citation type="journal article" date="2010" name="Science">
        <title>Plasticity of animal genome architecture unmasked by rapid evolution of a pelagic tunicate.</title>
        <authorList>
            <person name="Denoeud F."/>
            <person name="Henriet S."/>
            <person name="Mungpakdee S."/>
            <person name="Aury J.M."/>
            <person name="Da Silva C."/>
            <person name="Brinkmann H."/>
            <person name="Mikhaleva J."/>
            <person name="Olsen L.C."/>
            <person name="Jubin C."/>
            <person name="Canestro C."/>
            <person name="Bouquet J.M."/>
            <person name="Danks G."/>
            <person name="Poulain J."/>
            <person name="Campsteijn C."/>
            <person name="Adamski M."/>
            <person name="Cross I."/>
            <person name="Yadetie F."/>
            <person name="Muffato M."/>
            <person name="Louis A."/>
            <person name="Butcher S."/>
            <person name="Tsagkogeorga G."/>
            <person name="Konrad A."/>
            <person name="Singh S."/>
            <person name="Jensen M.F."/>
            <person name="Cong E.H."/>
            <person name="Eikeseth-Otteraa H."/>
            <person name="Noel B."/>
            <person name="Anthouard V."/>
            <person name="Porcel B.M."/>
            <person name="Kachouri-Lafond R."/>
            <person name="Nishino A."/>
            <person name="Ugolini M."/>
            <person name="Chourrout P."/>
            <person name="Nishida H."/>
            <person name="Aasland R."/>
            <person name="Huzurbazar S."/>
            <person name="Westhof E."/>
            <person name="Delsuc F."/>
            <person name="Lehrach H."/>
            <person name="Reinhardt R."/>
            <person name="Weissenbach J."/>
            <person name="Roy S.W."/>
            <person name="Artiguenave F."/>
            <person name="Postlethwait J.H."/>
            <person name="Manak J.R."/>
            <person name="Thompson E.M."/>
            <person name="Jaillon O."/>
            <person name="Du Pasquier L."/>
            <person name="Boudinot P."/>
            <person name="Liberles D.A."/>
            <person name="Volff J.N."/>
            <person name="Philippe H."/>
            <person name="Lenhard B."/>
            <person name="Roest Crollius H."/>
            <person name="Wincker P."/>
            <person name="Chourrout D."/>
        </authorList>
    </citation>
    <scope>NUCLEOTIDE SEQUENCE [LARGE SCALE GENOMIC DNA]</scope>
</reference>
<dbReference type="PRINTS" id="PR01077">
    <property type="entry name" value="CLAUDIN"/>
</dbReference>
<evidence type="ECO:0008006" key="13">
    <source>
        <dbReference type="Google" id="ProtNLM"/>
    </source>
</evidence>
<keyword evidence="5" id="KW-1003">Cell membrane</keyword>
<comment type="subcellular location">
    <subcellularLocation>
        <location evidence="1">Cell junction</location>
        <location evidence="1">Tight junction</location>
    </subcellularLocation>
    <subcellularLocation>
        <location evidence="2">Cell membrane</location>
        <topology evidence="2">Multi-pass membrane protein</topology>
    </subcellularLocation>
</comment>
<evidence type="ECO:0000256" key="7">
    <source>
        <dbReference type="ARBA" id="ARBA00022949"/>
    </source>
</evidence>
<protein>
    <recommendedName>
        <fullName evidence="13">Claudin</fullName>
    </recommendedName>
</protein>
<dbReference type="Proteomes" id="UP000001307">
    <property type="component" value="Unassembled WGS sequence"/>
</dbReference>
<evidence type="ECO:0000256" key="1">
    <source>
        <dbReference type="ARBA" id="ARBA00004435"/>
    </source>
</evidence>
<evidence type="ECO:0000256" key="4">
    <source>
        <dbReference type="ARBA" id="ARBA00022427"/>
    </source>
</evidence>
<feature type="transmembrane region" description="Helical" evidence="10">
    <location>
        <begin position="182"/>
        <end position="201"/>
    </location>
</feature>
<evidence type="ECO:0000256" key="10">
    <source>
        <dbReference type="SAM" id="Phobius"/>
    </source>
</evidence>
<dbReference type="OrthoDB" id="8830244at2759"/>
<keyword evidence="8 10" id="KW-1133">Transmembrane helix</keyword>
<dbReference type="GO" id="GO:0005198">
    <property type="term" value="F:structural molecule activity"/>
    <property type="evidence" value="ECO:0007669"/>
    <property type="project" value="InterPro"/>
</dbReference>
<proteinExistence type="inferred from homology"/>
<evidence type="ECO:0000256" key="6">
    <source>
        <dbReference type="ARBA" id="ARBA00022692"/>
    </source>
</evidence>
<dbReference type="InterPro" id="IPR006187">
    <property type="entry name" value="Claudin"/>
</dbReference>
<evidence type="ECO:0000256" key="8">
    <source>
        <dbReference type="ARBA" id="ARBA00022989"/>
    </source>
</evidence>
<dbReference type="AlphaFoldDB" id="E4XE48"/>
<keyword evidence="7" id="KW-0965">Cell junction</keyword>
<keyword evidence="6 10" id="KW-0812">Transmembrane</keyword>
<name>E4XE48_OIKDI</name>
<organism evidence="11 12">
    <name type="scientific">Oikopleura dioica</name>
    <name type="common">Tunicate</name>
    <dbReference type="NCBI Taxonomy" id="34765"/>
    <lineage>
        <taxon>Eukaryota</taxon>
        <taxon>Metazoa</taxon>
        <taxon>Chordata</taxon>
        <taxon>Tunicata</taxon>
        <taxon>Appendicularia</taxon>
        <taxon>Copelata</taxon>
        <taxon>Oikopleuridae</taxon>
        <taxon>Oikopleura</taxon>
    </lineage>
</organism>